<comment type="subunit">
    <text evidence="13">Component of the nitrate reductase NapAB complex composed of NapA and NapB.</text>
</comment>
<dbReference type="PROSITE" id="PS51318">
    <property type="entry name" value="TAT"/>
    <property type="match status" value="1"/>
</dbReference>
<keyword evidence="2 13" id="KW-0813">Transport</keyword>
<keyword evidence="6 13" id="KW-0732">Signal</keyword>
<dbReference type="Pfam" id="PF00384">
    <property type="entry name" value="Molybdopterin"/>
    <property type="match status" value="1"/>
</dbReference>
<evidence type="ECO:0000313" key="15">
    <source>
        <dbReference type="EMBL" id="GLH74096.1"/>
    </source>
</evidence>
<comment type="PTM">
    <text evidence="13">Predicted to be exported by the Tat system. The position of the signal peptide cleavage has not been experimentally proven.</text>
</comment>
<comment type="subcellular location">
    <subcellularLocation>
        <location evidence="13">Secreted</location>
    </subcellularLocation>
    <text evidence="13">Membrane-associated.</text>
</comment>
<comment type="caution">
    <text evidence="15">The sequence shown here is derived from an EMBL/GenBank/DDBJ whole genome shotgun (WGS) entry which is preliminary data.</text>
</comment>
<evidence type="ECO:0000313" key="16">
    <source>
        <dbReference type="Proteomes" id="UP001165069"/>
    </source>
</evidence>
<evidence type="ECO:0000256" key="11">
    <source>
        <dbReference type="ARBA" id="ARBA00023014"/>
    </source>
</evidence>
<dbReference type="InterPro" id="IPR009010">
    <property type="entry name" value="Asp_de-COase-like_dom_sf"/>
</dbReference>
<dbReference type="PANTHER" id="PTHR43105">
    <property type="entry name" value="RESPIRATORY NITRATE REDUCTASE"/>
    <property type="match status" value="1"/>
</dbReference>
<dbReference type="SUPFAM" id="SSF53706">
    <property type="entry name" value="Formate dehydrogenase/DMSO reductase, domains 1-3"/>
    <property type="match status" value="1"/>
</dbReference>
<keyword evidence="5 13" id="KW-0479">Metal-binding</keyword>
<keyword evidence="10 13" id="KW-0408">Iron</keyword>
<evidence type="ECO:0000256" key="9">
    <source>
        <dbReference type="ARBA" id="ARBA00023002"/>
    </source>
</evidence>
<dbReference type="Pfam" id="PF04879">
    <property type="entry name" value="Molybdop_Fe4S4"/>
    <property type="match status" value="1"/>
</dbReference>
<feature type="binding site" evidence="13">
    <location>
        <position position="144"/>
    </location>
    <ligand>
        <name>Mo-bis(molybdopterin guanine dinucleotide)</name>
        <dbReference type="ChEBI" id="CHEBI:60539"/>
    </ligand>
</feature>
<feature type="binding site" evidence="13">
    <location>
        <position position="739"/>
    </location>
    <ligand>
        <name>substrate</name>
    </ligand>
</feature>
<feature type="binding site" evidence="13">
    <location>
        <position position="358"/>
    </location>
    <ligand>
        <name>Mo-bis(molybdopterin guanine dinucleotide)</name>
        <dbReference type="ChEBI" id="CHEBI:60539"/>
    </ligand>
</feature>
<feature type="binding site" evidence="13">
    <location>
        <position position="362"/>
    </location>
    <ligand>
        <name>Mo-bis(molybdopterin guanine dinucleotide)</name>
        <dbReference type="ChEBI" id="CHEBI:60539"/>
    </ligand>
</feature>
<comment type="function">
    <text evidence="13">Catalytic subunit of the nitrate reductase complex NapAB. Receives electrons from NapB and catalyzes the reduction of nitrate to nitrite.</text>
</comment>
<sequence length="773" mass="85968">MRDFLSRRDFLRTGAAAGAVVGGLTAINPLEAGAAPTKDVAWEKSVCRFCGTGCGVMVGTRNGKIVAVQGDEKNPTNKGLLCIKGYSLPGIVSGQDRLTSPMIRKGGKLVKATWDEALDLVARKFGETLKAHGPESVAMYGSGQWMITDGYAASKWFRAGMGSNNVEANARLCMASAVTGFMTTFGSDEPMGCYEDLDLCDVLVLWGNNMAENHPVLFSRVLENKRKNPKMQLIDLATRRTPSTDAADLYVEFQPQTDLALANGICHLLIKKGLVDRDFVEKHVVFKKGKTGIGYGLEDRFKFADEAKLSTFDEFTTFLADYSPDKVEKLTGVPVATLERLADTFGNSKLKVMSVWCMGVNQHSRGTWMNNLIYNVHLLTGQICKPGATPMSLTGQPSACGTVREVGTLAHRLPADMVVMNPEHRALAAKIWKVPVEKLNPKPGLNTVEMFRAFDRGDIKCLWIQTTNPFVSMPNLNRYRKGAKKGEGRFIVVSDVYPTETTQFADVILPAAMWVEREGMFGNTERRTQQWNQLATPPKGCMADDWQILEVARRMGYGHLFPTDPKTYVRELFEEYRQFTLGNGKDVASYEDLKSHRGLRWPVVNGKETARRYVEGEDPYVKPGEGIKFYKNKADAGKAVVWLRPFEPAAEAPDKDYPLWLSTGRVIEHWHTGTMTRRVPQLNRAVPKAFVEVHPEDAKALGIQDGQTVRVVSRRGTLDLPARIDGRCKVQKGHLFIPFFDESLLANLLTLDSYCPISAEPDYKKCSARLERV</sequence>
<dbReference type="Gene3D" id="2.40.40.20">
    <property type="match status" value="1"/>
</dbReference>
<evidence type="ECO:0000256" key="10">
    <source>
        <dbReference type="ARBA" id="ARBA00023004"/>
    </source>
</evidence>
<dbReference type="InterPro" id="IPR006963">
    <property type="entry name" value="Mopterin_OxRdtase_4Fe-4S_dom"/>
</dbReference>
<dbReference type="InterPro" id="IPR010051">
    <property type="entry name" value="Periplasm_NO3_reductase_lsu"/>
</dbReference>
<evidence type="ECO:0000256" key="13">
    <source>
        <dbReference type="HAMAP-Rule" id="MF_01630"/>
    </source>
</evidence>
<evidence type="ECO:0000256" key="4">
    <source>
        <dbReference type="ARBA" id="ARBA00022505"/>
    </source>
</evidence>
<keyword evidence="4 13" id="KW-0500">Molybdenum</keyword>
<feature type="binding site" evidence="13">
    <location>
        <begin position="663"/>
        <end position="672"/>
    </location>
    <ligand>
        <name>Mo-bis(molybdopterin guanine dinucleotide)</name>
        <dbReference type="ChEBI" id="CHEBI:60539"/>
    </ligand>
</feature>
<evidence type="ECO:0000256" key="3">
    <source>
        <dbReference type="ARBA" id="ARBA00022485"/>
    </source>
</evidence>
<keyword evidence="9 13" id="KW-0560">Oxidoreductase</keyword>
<dbReference type="Pfam" id="PF01568">
    <property type="entry name" value="Molydop_binding"/>
    <property type="match status" value="1"/>
</dbReference>
<protein>
    <recommendedName>
        <fullName evidence="13">Nitrate reductase</fullName>
        <ecNumber evidence="13">1.9.6.1</ecNumber>
    </recommendedName>
</protein>
<evidence type="ECO:0000256" key="2">
    <source>
        <dbReference type="ARBA" id="ARBA00022448"/>
    </source>
</evidence>
<name>A0ABQ5QIE2_9BACT</name>
<evidence type="ECO:0000256" key="1">
    <source>
        <dbReference type="ARBA" id="ARBA00008747"/>
    </source>
</evidence>
<dbReference type="Gene3D" id="3.30.200.210">
    <property type="match status" value="2"/>
</dbReference>
<feature type="binding site" evidence="13">
    <location>
        <position position="47"/>
    </location>
    <ligand>
        <name>[4Fe-4S] cluster</name>
        <dbReference type="ChEBI" id="CHEBI:49883"/>
    </ligand>
</feature>
<dbReference type="Gene3D" id="3.40.50.740">
    <property type="match status" value="1"/>
</dbReference>
<dbReference type="InterPro" id="IPR006656">
    <property type="entry name" value="Mopterin_OxRdtase"/>
</dbReference>
<organism evidence="15 16">
    <name type="scientific">Geothrix limicola</name>
    <dbReference type="NCBI Taxonomy" id="2927978"/>
    <lineage>
        <taxon>Bacteria</taxon>
        <taxon>Pseudomonadati</taxon>
        <taxon>Acidobacteriota</taxon>
        <taxon>Holophagae</taxon>
        <taxon>Holophagales</taxon>
        <taxon>Holophagaceae</taxon>
        <taxon>Geothrix</taxon>
    </lineage>
</organism>
<keyword evidence="12 13" id="KW-0534">Nitrate assimilation</keyword>
<proteinExistence type="inferred from homology"/>
<dbReference type="InterPro" id="IPR006657">
    <property type="entry name" value="MoPterin_dinucl-bd_dom"/>
</dbReference>
<accession>A0ABQ5QIE2</accession>
<evidence type="ECO:0000259" key="14">
    <source>
        <dbReference type="PROSITE" id="PS51669"/>
    </source>
</evidence>
<comment type="caution">
    <text evidence="13">Lacks conserved residue(s) required for the propagation of feature annotation.</text>
</comment>
<feature type="binding site" evidence="13">
    <location>
        <position position="544"/>
    </location>
    <ligand>
        <name>Mo-bis(molybdopterin guanine dinucleotide)</name>
        <dbReference type="ChEBI" id="CHEBI:60539"/>
    </ligand>
</feature>
<dbReference type="CDD" id="cd02791">
    <property type="entry name" value="MopB_CT_Nitrate-R-NapA-like"/>
    <property type="match status" value="1"/>
</dbReference>
<dbReference type="RefSeq" id="WP_285576001.1">
    <property type="nucleotide sequence ID" value="NZ_BSDE01000005.1"/>
</dbReference>
<feature type="binding site" evidence="13">
    <location>
        <position position="747"/>
    </location>
    <ligand>
        <name>Mo-bis(molybdopterin guanine dinucleotide)</name>
        <dbReference type="ChEBI" id="CHEBI:60539"/>
    </ligand>
</feature>
<dbReference type="InterPro" id="IPR050123">
    <property type="entry name" value="Prok_molybdopt-oxidoreductase"/>
</dbReference>
<dbReference type="InterPro" id="IPR041957">
    <property type="entry name" value="CT_Nitrate-R-NapA-like"/>
</dbReference>
<reference evidence="15 16" key="1">
    <citation type="journal article" date="2023" name="Antonie Van Leeuwenhoek">
        <title>Mesoterricola silvestris gen. nov., sp. nov., Mesoterricola sediminis sp. nov., Geothrix oryzae sp. nov., Geothrix edaphica sp. nov., Geothrix rubra sp. nov., and Geothrix limicola sp. nov., six novel members of Acidobacteriota isolated from soils.</title>
        <authorList>
            <person name="Itoh H."/>
            <person name="Sugisawa Y."/>
            <person name="Mise K."/>
            <person name="Xu Z."/>
            <person name="Kuniyasu M."/>
            <person name="Ushijima N."/>
            <person name="Kawano K."/>
            <person name="Kobayashi E."/>
            <person name="Shiratori Y."/>
            <person name="Masuda Y."/>
            <person name="Senoo K."/>
        </authorList>
    </citation>
    <scope>NUCLEOTIDE SEQUENCE [LARGE SCALE GENOMIC DNA]</scope>
    <source>
        <strain evidence="15 16">Red804</strain>
    </source>
</reference>
<keyword evidence="3 13" id="KW-0004">4Fe-4S</keyword>
<comment type="cofactor">
    <cofactor evidence="13">
        <name>[4Fe-4S] cluster</name>
        <dbReference type="ChEBI" id="CHEBI:49883"/>
    </cofactor>
    <text evidence="13">Binds 1 [4Fe-4S] cluster.</text>
</comment>
<evidence type="ECO:0000256" key="6">
    <source>
        <dbReference type="ARBA" id="ARBA00022729"/>
    </source>
</evidence>
<feature type="domain" description="4Fe-4S Mo/W bis-MGD-type" evidence="14">
    <location>
        <begin position="40"/>
        <end position="96"/>
    </location>
</feature>
<feature type="binding site" evidence="13">
    <location>
        <position position="50"/>
    </location>
    <ligand>
        <name>[4Fe-4S] cluster</name>
        <dbReference type="ChEBI" id="CHEBI:49883"/>
    </ligand>
</feature>
<evidence type="ECO:0000256" key="8">
    <source>
        <dbReference type="ARBA" id="ARBA00022982"/>
    </source>
</evidence>
<dbReference type="SMART" id="SM00926">
    <property type="entry name" value="Molybdop_Fe4S4"/>
    <property type="match status" value="1"/>
</dbReference>
<feature type="binding site" evidence="13">
    <location>
        <position position="468"/>
    </location>
    <ligand>
        <name>Mo-bis(molybdopterin guanine dinucleotide)</name>
        <dbReference type="ChEBI" id="CHEBI:60539"/>
    </ligand>
</feature>
<feature type="binding site" evidence="13">
    <location>
        <position position="173"/>
    </location>
    <ligand>
        <name>Mo-bis(molybdopterin guanine dinucleotide)</name>
        <dbReference type="ChEBI" id="CHEBI:60539"/>
    </ligand>
</feature>
<dbReference type="NCBIfam" id="TIGR01409">
    <property type="entry name" value="TAT_signal_seq"/>
    <property type="match status" value="1"/>
</dbReference>
<comment type="catalytic activity">
    <reaction evidence="13">
        <text>2 Fe(II)-[cytochrome] + nitrate + 2 H(+) = 2 Fe(III)-[cytochrome] + nitrite + H2O</text>
        <dbReference type="Rhea" id="RHEA:12909"/>
        <dbReference type="Rhea" id="RHEA-COMP:11777"/>
        <dbReference type="Rhea" id="RHEA-COMP:11778"/>
        <dbReference type="ChEBI" id="CHEBI:15377"/>
        <dbReference type="ChEBI" id="CHEBI:15378"/>
        <dbReference type="ChEBI" id="CHEBI:16301"/>
        <dbReference type="ChEBI" id="CHEBI:17632"/>
        <dbReference type="ChEBI" id="CHEBI:29033"/>
        <dbReference type="ChEBI" id="CHEBI:29034"/>
        <dbReference type="EC" id="1.9.6.1"/>
    </reaction>
</comment>
<feature type="binding site" evidence="13">
    <location>
        <position position="764"/>
    </location>
    <ligand>
        <name>Mo-bis(molybdopterin guanine dinucleotide)</name>
        <dbReference type="ChEBI" id="CHEBI:60539"/>
    </ligand>
</feature>
<evidence type="ECO:0000256" key="5">
    <source>
        <dbReference type="ARBA" id="ARBA00022723"/>
    </source>
</evidence>
<feature type="binding site" evidence="13">
    <location>
        <position position="84"/>
    </location>
    <ligand>
        <name>Mo-bis(molybdopterin guanine dinucleotide)</name>
        <dbReference type="ChEBI" id="CHEBI:60539"/>
    </ligand>
</feature>
<feature type="binding site" evidence="13">
    <location>
        <begin position="494"/>
        <end position="495"/>
    </location>
    <ligand>
        <name>Mo-bis(molybdopterin guanine dinucleotide)</name>
        <dbReference type="ChEBI" id="CHEBI:60539"/>
    </ligand>
</feature>
<feature type="binding site" evidence="13">
    <location>
        <position position="54"/>
    </location>
    <ligand>
        <name>[4Fe-4S] cluster</name>
        <dbReference type="ChEBI" id="CHEBI:49883"/>
    </ligand>
</feature>
<gene>
    <name evidence="13" type="primary">napA</name>
    <name evidence="15" type="ORF">GETHLI_25980</name>
</gene>
<dbReference type="Gene3D" id="3.40.228.10">
    <property type="entry name" value="Dimethylsulfoxide Reductase, domain 2"/>
    <property type="match status" value="1"/>
</dbReference>
<comment type="cofactor">
    <cofactor evidence="13">
        <name>Mo-bis(molybdopterin guanine dinucleotide)</name>
        <dbReference type="ChEBI" id="CHEBI:60539"/>
    </cofactor>
    <text evidence="13">Binds 1 molybdenum-bis(molybdopterin guanine dinucleotide) (Mo-bis-MGD) cofactor per subunit.</text>
</comment>
<dbReference type="CDD" id="cd02754">
    <property type="entry name" value="MopB_Nitrate-R-NapA-like"/>
    <property type="match status" value="1"/>
</dbReference>
<dbReference type="EC" id="1.9.6.1" evidence="13"/>
<dbReference type="EMBL" id="BSDE01000005">
    <property type="protein sequence ID" value="GLH74096.1"/>
    <property type="molecule type" value="Genomic_DNA"/>
</dbReference>
<dbReference type="InterPro" id="IPR019546">
    <property type="entry name" value="TAT_signal_bac_arc"/>
</dbReference>
<keyword evidence="11 13" id="KW-0411">Iron-sulfur</keyword>
<dbReference type="PROSITE" id="PS51669">
    <property type="entry name" value="4FE4S_MOW_BIS_MGD"/>
    <property type="match status" value="1"/>
</dbReference>
<dbReference type="InterPro" id="IPR027467">
    <property type="entry name" value="MopterinOxRdtase_cofactor_BS"/>
</dbReference>
<dbReference type="SUPFAM" id="SSF50692">
    <property type="entry name" value="ADC-like"/>
    <property type="match status" value="1"/>
</dbReference>
<dbReference type="Proteomes" id="UP001165069">
    <property type="component" value="Unassembled WGS sequence"/>
</dbReference>
<dbReference type="PROSITE" id="PS00551">
    <property type="entry name" value="MOLYBDOPTERIN_PROK_1"/>
    <property type="match status" value="1"/>
</dbReference>
<feature type="binding site" evidence="13">
    <location>
        <position position="169"/>
    </location>
    <ligand>
        <name>Mo-bis(molybdopterin guanine dinucleotide)</name>
        <dbReference type="ChEBI" id="CHEBI:60539"/>
    </ligand>
</feature>
<evidence type="ECO:0000256" key="7">
    <source>
        <dbReference type="ARBA" id="ARBA00022764"/>
    </source>
</evidence>
<dbReference type="HAMAP" id="MF_01630">
    <property type="entry name" value="Nitrate_reduct_NapA"/>
    <property type="match status" value="1"/>
</dbReference>
<keyword evidence="16" id="KW-1185">Reference proteome</keyword>
<feature type="binding site" evidence="13">
    <location>
        <begin position="256"/>
        <end position="258"/>
    </location>
    <ligand>
        <name>Mo-bis(molybdopterin guanine dinucleotide)</name>
        <dbReference type="ChEBI" id="CHEBI:60539"/>
    </ligand>
</feature>
<keyword evidence="7" id="KW-0574">Periplasm</keyword>
<feature type="binding site" evidence="13">
    <location>
        <position position="82"/>
    </location>
    <ligand>
        <name>[4Fe-4S] cluster</name>
        <dbReference type="ChEBI" id="CHEBI:49883"/>
    </ligand>
</feature>
<evidence type="ECO:0000256" key="12">
    <source>
        <dbReference type="ARBA" id="ARBA00023063"/>
    </source>
</evidence>
<dbReference type="PANTHER" id="PTHR43105:SF11">
    <property type="entry name" value="PERIPLASMIC NITRATE REDUCTASE"/>
    <property type="match status" value="1"/>
</dbReference>
<keyword evidence="8 13" id="KW-0249">Electron transport</keyword>
<dbReference type="InterPro" id="IPR006311">
    <property type="entry name" value="TAT_signal"/>
</dbReference>
<comment type="similarity">
    <text evidence="1 13">Belongs to the prokaryotic molybdopterin-containing oxidoreductase family. NasA/NapA/NarB subfamily.</text>
</comment>